<feature type="compositionally biased region" description="Polar residues" evidence="1">
    <location>
        <begin position="132"/>
        <end position="143"/>
    </location>
</feature>
<dbReference type="EMBL" id="JABEQF010000003">
    <property type="protein sequence ID" value="MBB2189186.1"/>
    <property type="molecule type" value="Genomic_DNA"/>
</dbReference>
<dbReference type="AlphaFoldDB" id="A0A7W4JQR5"/>
<comment type="caution">
    <text evidence="2">The sequence shown here is derived from an EMBL/GenBank/DDBJ whole genome shotgun (WGS) entry which is preliminary data.</text>
</comment>
<dbReference type="Proteomes" id="UP000555756">
    <property type="component" value="Unassembled WGS sequence"/>
</dbReference>
<evidence type="ECO:0000256" key="1">
    <source>
        <dbReference type="SAM" id="MobiDB-lite"/>
    </source>
</evidence>
<name>A0A7W4JQR5_9PROT</name>
<proteinExistence type="predicted"/>
<evidence type="ECO:0000313" key="3">
    <source>
        <dbReference type="Proteomes" id="UP000555756"/>
    </source>
</evidence>
<feature type="region of interest" description="Disordered" evidence="1">
    <location>
        <begin position="72"/>
        <end position="143"/>
    </location>
</feature>
<reference evidence="2 3" key="1">
    <citation type="submission" date="2020-04" db="EMBL/GenBank/DDBJ databases">
        <title>Description of novel Gluconacetobacter.</title>
        <authorList>
            <person name="Sombolestani A."/>
        </authorList>
    </citation>
    <scope>NUCLEOTIDE SEQUENCE [LARGE SCALE GENOMIC DNA]</scope>
    <source>
        <strain evidence="2 3">LMG 21311</strain>
    </source>
</reference>
<sequence>MMTNTMRARVREMALGYAAQLQTNARLTRAEAAAQIVAAARVFEEYLSGGTPAINDLDRIGVQVEDFVAREGGTIPSPGGSFKDFGVNGADETLPGEDMLPVVNGFESHDESSPDCVDSSRMNDDDGAVMAPSSNVAANGASA</sequence>
<evidence type="ECO:0000313" key="2">
    <source>
        <dbReference type="EMBL" id="MBB2189186.1"/>
    </source>
</evidence>
<protein>
    <submittedName>
        <fullName evidence="2">Uncharacterized protein</fullName>
    </submittedName>
</protein>
<organism evidence="2 3">
    <name type="scientific">Gluconacetobacter azotocaptans</name>
    <dbReference type="NCBI Taxonomy" id="142834"/>
    <lineage>
        <taxon>Bacteria</taxon>
        <taxon>Pseudomonadati</taxon>
        <taxon>Pseudomonadota</taxon>
        <taxon>Alphaproteobacteria</taxon>
        <taxon>Acetobacterales</taxon>
        <taxon>Acetobacteraceae</taxon>
        <taxon>Gluconacetobacter</taxon>
    </lineage>
</organism>
<gene>
    <name evidence="2" type="ORF">HLH34_04305</name>
</gene>
<keyword evidence="3" id="KW-1185">Reference proteome</keyword>
<dbReference type="RefSeq" id="WP_183118379.1">
    <property type="nucleotide sequence ID" value="NZ_JABEQF010000003.1"/>
</dbReference>
<accession>A0A7W4JQR5</accession>